<organism evidence="1 2">
    <name type="scientific">Pistacia integerrima</name>
    <dbReference type="NCBI Taxonomy" id="434235"/>
    <lineage>
        <taxon>Eukaryota</taxon>
        <taxon>Viridiplantae</taxon>
        <taxon>Streptophyta</taxon>
        <taxon>Embryophyta</taxon>
        <taxon>Tracheophyta</taxon>
        <taxon>Spermatophyta</taxon>
        <taxon>Magnoliopsida</taxon>
        <taxon>eudicotyledons</taxon>
        <taxon>Gunneridae</taxon>
        <taxon>Pentapetalae</taxon>
        <taxon>rosids</taxon>
        <taxon>malvids</taxon>
        <taxon>Sapindales</taxon>
        <taxon>Anacardiaceae</taxon>
        <taxon>Pistacia</taxon>
    </lineage>
</organism>
<gene>
    <name evidence="1" type="ORF">Pint_29660</name>
</gene>
<evidence type="ECO:0000313" key="2">
    <source>
        <dbReference type="Proteomes" id="UP001163603"/>
    </source>
</evidence>
<proteinExistence type="predicted"/>
<comment type="caution">
    <text evidence="1">The sequence shown here is derived from an EMBL/GenBank/DDBJ whole genome shotgun (WGS) entry which is preliminary data.</text>
</comment>
<name>A0ACC0WZQ4_9ROSI</name>
<reference evidence="2" key="1">
    <citation type="journal article" date="2023" name="G3 (Bethesda)">
        <title>Genome assembly and association tests identify interacting loci associated with vigor, precocity, and sex in interspecific pistachio rootstocks.</title>
        <authorList>
            <person name="Palmer W."/>
            <person name="Jacygrad E."/>
            <person name="Sagayaradj S."/>
            <person name="Cavanaugh K."/>
            <person name="Han R."/>
            <person name="Bertier L."/>
            <person name="Beede B."/>
            <person name="Kafkas S."/>
            <person name="Golino D."/>
            <person name="Preece J."/>
            <person name="Michelmore R."/>
        </authorList>
    </citation>
    <scope>NUCLEOTIDE SEQUENCE [LARGE SCALE GENOMIC DNA]</scope>
</reference>
<sequence length="484" mass="54336">MATAENKNLETPLQNACCQGDADVVMLLMETNPWVSCRSNSKKQSSLFIACSNGRLEVGKLLLSQPWLPEIDEDNDDLTCLHVAVSKGHANIVAHLLKICPNLVQKIDKNGYSPLHYACSKGCVVIAKMLLRFASDLVCNLITMDTRSERSTYLLHRAEIFGNTILHIAISQENYHLAEYILLKRKIDINYRNYEGHTALDILSQAGSASGNQHLKDQIMKAGGKMGIELPQSLVPEIPKDALENGHARSLAHKKMEIFFPKDALENGYARSLAHKNKEFFFPKEEEEEIYTEVTLEDRETPTVQGTDSSEPLSSSEWSTQATMREQKRQSFSPPGGVYQEGPLKGKSTVGRTTAFKVFAVGNYIALFTSLCIVIVQVSIIPFRRKSLMKLLVVAHKLMWVAVAFMATAYVAATWVIMPHGQGNSWTWEVLVSICSGTVGAVFVCLVVMLVRHWLSKLKWRRRKGKGKKKKKDKKKAKKREKER</sequence>
<accession>A0ACC0WZQ4</accession>
<evidence type="ECO:0000313" key="1">
    <source>
        <dbReference type="EMBL" id="KAJ0007069.1"/>
    </source>
</evidence>
<keyword evidence="2" id="KW-1185">Reference proteome</keyword>
<dbReference type="Proteomes" id="UP001163603">
    <property type="component" value="Chromosome 15"/>
</dbReference>
<dbReference type="EMBL" id="CM047750">
    <property type="protein sequence ID" value="KAJ0007069.1"/>
    <property type="molecule type" value="Genomic_DNA"/>
</dbReference>
<protein>
    <submittedName>
        <fullName evidence="1">Uncharacterized protein</fullName>
    </submittedName>
</protein>